<evidence type="ECO:0000313" key="1">
    <source>
        <dbReference type="EMBL" id="QHU22302.1"/>
    </source>
</evidence>
<organism evidence="1">
    <name type="scientific">viral metagenome</name>
    <dbReference type="NCBI Taxonomy" id="1070528"/>
    <lineage>
        <taxon>unclassified sequences</taxon>
        <taxon>metagenomes</taxon>
        <taxon>organismal metagenomes</taxon>
    </lineage>
</organism>
<protein>
    <submittedName>
        <fullName evidence="1">Uncharacterized protein</fullName>
    </submittedName>
</protein>
<sequence>MSDTKPNHTNSFFNIYKRNIACYYNAKKILKIINEGTTNIPPNVSEMLIVFEENSDKIKTFNSDAYEKHYKLVKRILCNLFNIENQQRPLLNSFIKPGIASFSTYMEYINKYKPSFSNGMQSISNFTSKKYSELPEFELPTDKQTFGVAYDEIKNKIKKQDDKQKLKRKINTEYVFFLKELAKKVFTNYDS</sequence>
<dbReference type="EMBL" id="MN741005">
    <property type="protein sequence ID" value="QHU22302.1"/>
    <property type="molecule type" value="Genomic_DNA"/>
</dbReference>
<dbReference type="AlphaFoldDB" id="A0A6C0KWE0"/>
<accession>A0A6C0KWE0</accession>
<name>A0A6C0KWE0_9ZZZZ</name>
<reference evidence="1" key="1">
    <citation type="journal article" date="2020" name="Nature">
        <title>Giant virus diversity and host interactions through global metagenomics.</title>
        <authorList>
            <person name="Schulz F."/>
            <person name="Roux S."/>
            <person name="Paez-Espino D."/>
            <person name="Jungbluth S."/>
            <person name="Walsh D.A."/>
            <person name="Denef V.J."/>
            <person name="McMahon K.D."/>
            <person name="Konstantinidis K.T."/>
            <person name="Eloe-Fadrosh E.A."/>
            <person name="Kyrpides N.C."/>
            <person name="Woyke T."/>
        </authorList>
    </citation>
    <scope>NUCLEOTIDE SEQUENCE</scope>
    <source>
        <strain evidence="1">GVMAG-S-ERX555907-102</strain>
    </source>
</reference>
<proteinExistence type="predicted"/>